<gene>
    <name evidence="9" type="ordered locus">Amet_3740</name>
</gene>
<evidence type="ECO:0000256" key="3">
    <source>
        <dbReference type="ARBA" id="ARBA00022475"/>
    </source>
</evidence>
<dbReference type="GO" id="GO:0005886">
    <property type="term" value="C:plasma membrane"/>
    <property type="evidence" value="ECO:0007669"/>
    <property type="project" value="UniProtKB-SubCell"/>
</dbReference>
<evidence type="ECO:0000313" key="10">
    <source>
        <dbReference type="Proteomes" id="UP000001572"/>
    </source>
</evidence>
<dbReference type="HOGENOM" id="CLU_033863_4_4_9"/>
<keyword evidence="4 7" id="KW-0812">Transmembrane</keyword>
<dbReference type="Gene3D" id="1.10.3730.20">
    <property type="match status" value="1"/>
</dbReference>
<dbReference type="KEGG" id="amt:Amet_3740"/>
<accession>A6TUJ1</accession>
<dbReference type="PANTHER" id="PTHR32322">
    <property type="entry name" value="INNER MEMBRANE TRANSPORTER"/>
    <property type="match status" value="1"/>
</dbReference>
<evidence type="ECO:0000313" key="9">
    <source>
        <dbReference type="EMBL" id="ABR49859.1"/>
    </source>
</evidence>
<feature type="domain" description="EamA" evidence="8">
    <location>
        <begin position="153"/>
        <end position="286"/>
    </location>
</feature>
<feature type="transmembrane region" description="Helical" evidence="7">
    <location>
        <begin position="34"/>
        <end position="53"/>
    </location>
</feature>
<keyword evidence="3" id="KW-1003">Cell membrane</keyword>
<feature type="transmembrane region" description="Helical" evidence="7">
    <location>
        <begin position="156"/>
        <end position="172"/>
    </location>
</feature>
<comment type="subcellular location">
    <subcellularLocation>
        <location evidence="1">Cell membrane</location>
        <topology evidence="1">Multi-pass membrane protein</topology>
    </subcellularLocation>
</comment>
<evidence type="ECO:0000256" key="1">
    <source>
        <dbReference type="ARBA" id="ARBA00004651"/>
    </source>
</evidence>
<dbReference type="Proteomes" id="UP000001572">
    <property type="component" value="Chromosome"/>
</dbReference>
<dbReference type="InterPro" id="IPR037185">
    <property type="entry name" value="EmrE-like"/>
</dbReference>
<proteinExistence type="inferred from homology"/>
<evidence type="ECO:0000256" key="5">
    <source>
        <dbReference type="ARBA" id="ARBA00022989"/>
    </source>
</evidence>
<sequence length="306" mass="34938">MNHKKYYGLMTFGTILWAGAFIAGKLGVEKLSPLLLTYFRMLFATIIIFPILIFKDKNWKIEKKLIKYVLLTGLVGMIGYHLLFFTALRYTTASNASIINATNPILTSIFAYVILKDHLSPRRIFFILTAFIGVLTTIIDWDFINLIHFSFNKGDLIMILGTTCWALYSIIVKQVMHHFTPFKLTAYTFLASVVLLTPFALYEMMYTDFSSIGIMPFYAVFYMAIFPTVMGYTIQQVVIKELGPSTTSLFINLVPIFSVLFATVFLKESFNYLNLISGGLIIYSVFSFSKKPKVDNIIMQQQFPTV</sequence>
<feature type="transmembrane region" description="Helical" evidence="7">
    <location>
        <begin position="124"/>
        <end position="144"/>
    </location>
</feature>
<feature type="transmembrane region" description="Helical" evidence="7">
    <location>
        <begin position="214"/>
        <end position="234"/>
    </location>
</feature>
<feature type="domain" description="EamA" evidence="8">
    <location>
        <begin position="8"/>
        <end position="137"/>
    </location>
</feature>
<evidence type="ECO:0000256" key="2">
    <source>
        <dbReference type="ARBA" id="ARBA00007362"/>
    </source>
</evidence>
<feature type="transmembrane region" description="Helical" evidence="7">
    <location>
        <begin position="7"/>
        <end position="28"/>
    </location>
</feature>
<feature type="transmembrane region" description="Helical" evidence="7">
    <location>
        <begin position="65"/>
        <end position="85"/>
    </location>
</feature>
<evidence type="ECO:0000256" key="7">
    <source>
        <dbReference type="SAM" id="Phobius"/>
    </source>
</evidence>
<dbReference type="PANTHER" id="PTHR32322:SF18">
    <property type="entry name" value="S-ADENOSYLMETHIONINE_S-ADENOSYLHOMOCYSTEINE TRANSPORTER"/>
    <property type="match status" value="1"/>
</dbReference>
<name>A6TUJ1_ALKMQ</name>
<dbReference type="AlphaFoldDB" id="A6TUJ1"/>
<keyword evidence="6 7" id="KW-0472">Membrane</keyword>
<evidence type="ECO:0000256" key="4">
    <source>
        <dbReference type="ARBA" id="ARBA00022692"/>
    </source>
</evidence>
<dbReference type="InterPro" id="IPR050638">
    <property type="entry name" value="AA-Vitamin_Transporters"/>
</dbReference>
<feature type="transmembrane region" description="Helical" evidence="7">
    <location>
        <begin position="272"/>
        <end position="289"/>
    </location>
</feature>
<dbReference type="SUPFAM" id="SSF103481">
    <property type="entry name" value="Multidrug resistance efflux transporter EmrE"/>
    <property type="match status" value="2"/>
</dbReference>
<evidence type="ECO:0000259" key="8">
    <source>
        <dbReference type="Pfam" id="PF00892"/>
    </source>
</evidence>
<dbReference type="EMBL" id="CP000724">
    <property type="protein sequence ID" value="ABR49859.1"/>
    <property type="molecule type" value="Genomic_DNA"/>
</dbReference>
<dbReference type="OrthoDB" id="9799821at2"/>
<feature type="transmembrane region" description="Helical" evidence="7">
    <location>
        <begin position="246"/>
        <end position="266"/>
    </location>
</feature>
<dbReference type="Pfam" id="PF00892">
    <property type="entry name" value="EamA"/>
    <property type="match status" value="2"/>
</dbReference>
<evidence type="ECO:0000256" key="6">
    <source>
        <dbReference type="ARBA" id="ARBA00023136"/>
    </source>
</evidence>
<keyword evidence="10" id="KW-1185">Reference proteome</keyword>
<reference evidence="10" key="1">
    <citation type="journal article" date="2016" name="Genome Announc.">
        <title>Complete genome sequence of Alkaliphilus metalliredigens strain QYMF, an alkaliphilic and metal-reducing bacterium isolated from borax-contaminated leachate ponds.</title>
        <authorList>
            <person name="Hwang C."/>
            <person name="Copeland A."/>
            <person name="Lucas S."/>
            <person name="Lapidus A."/>
            <person name="Barry K."/>
            <person name="Detter J.C."/>
            <person name="Glavina Del Rio T."/>
            <person name="Hammon N."/>
            <person name="Israni S."/>
            <person name="Dalin E."/>
            <person name="Tice H."/>
            <person name="Pitluck S."/>
            <person name="Chertkov O."/>
            <person name="Brettin T."/>
            <person name="Bruce D."/>
            <person name="Han C."/>
            <person name="Schmutz J."/>
            <person name="Larimer F."/>
            <person name="Land M.L."/>
            <person name="Hauser L."/>
            <person name="Kyrpides N."/>
            <person name="Mikhailova N."/>
            <person name="Ye Q."/>
            <person name="Zhou J."/>
            <person name="Richardson P."/>
            <person name="Fields M.W."/>
        </authorList>
    </citation>
    <scope>NUCLEOTIDE SEQUENCE [LARGE SCALE GENOMIC DNA]</scope>
    <source>
        <strain evidence="10">QYMF</strain>
    </source>
</reference>
<keyword evidence="5 7" id="KW-1133">Transmembrane helix</keyword>
<feature type="transmembrane region" description="Helical" evidence="7">
    <location>
        <begin position="184"/>
        <end position="202"/>
    </location>
</feature>
<dbReference type="RefSeq" id="WP_012064819.1">
    <property type="nucleotide sequence ID" value="NC_009633.1"/>
</dbReference>
<dbReference type="eggNOG" id="COG0697">
    <property type="taxonomic scope" value="Bacteria"/>
</dbReference>
<feature type="transmembrane region" description="Helical" evidence="7">
    <location>
        <begin position="97"/>
        <end position="115"/>
    </location>
</feature>
<protein>
    <recommendedName>
        <fullName evidence="8">EamA domain-containing protein</fullName>
    </recommendedName>
</protein>
<organism evidence="9 10">
    <name type="scientific">Alkaliphilus metalliredigens (strain QYMF)</name>
    <dbReference type="NCBI Taxonomy" id="293826"/>
    <lineage>
        <taxon>Bacteria</taxon>
        <taxon>Bacillati</taxon>
        <taxon>Bacillota</taxon>
        <taxon>Clostridia</taxon>
        <taxon>Peptostreptococcales</taxon>
        <taxon>Natronincolaceae</taxon>
        <taxon>Alkaliphilus</taxon>
    </lineage>
</organism>
<comment type="similarity">
    <text evidence="2">Belongs to the EamA transporter family.</text>
</comment>
<dbReference type="InterPro" id="IPR000620">
    <property type="entry name" value="EamA_dom"/>
</dbReference>